<evidence type="ECO:0000313" key="2">
    <source>
        <dbReference type="EMBL" id="KAJ7335279.1"/>
    </source>
</evidence>
<feature type="compositionally biased region" description="Basic and acidic residues" evidence="1">
    <location>
        <begin position="14"/>
        <end position="23"/>
    </location>
</feature>
<name>A0A9Q1B4R2_9SAUR</name>
<evidence type="ECO:0000313" key="3">
    <source>
        <dbReference type="Proteomes" id="UP001142489"/>
    </source>
</evidence>
<comment type="caution">
    <text evidence="2">The sequence shown here is derived from an EMBL/GenBank/DDBJ whole genome shotgun (WGS) entry which is preliminary data.</text>
</comment>
<dbReference type="AlphaFoldDB" id="A0A9Q1B4R2"/>
<dbReference type="Proteomes" id="UP001142489">
    <property type="component" value="Unassembled WGS sequence"/>
</dbReference>
<dbReference type="EMBL" id="JAPFRF010000004">
    <property type="protein sequence ID" value="KAJ7335279.1"/>
    <property type="molecule type" value="Genomic_DNA"/>
</dbReference>
<accession>A0A9Q1B4R2</accession>
<keyword evidence="3" id="KW-1185">Reference proteome</keyword>
<proteinExistence type="predicted"/>
<protein>
    <submittedName>
        <fullName evidence="2">Uncharacterized protein</fullName>
    </submittedName>
</protein>
<gene>
    <name evidence="2" type="ORF">JRQ81_013220</name>
</gene>
<feature type="region of interest" description="Disordered" evidence="1">
    <location>
        <begin position="1"/>
        <end position="23"/>
    </location>
</feature>
<evidence type="ECO:0000256" key="1">
    <source>
        <dbReference type="SAM" id="MobiDB-lite"/>
    </source>
</evidence>
<organism evidence="2 3">
    <name type="scientific">Phrynocephalus forsythii</name>
    <dbReference type="NCBI Taxonomy" id="171643"/>
    <lineage>
        <taxon>Eukaryota</taxon>
        <taxon>Metazoa</taxon>
        <taxon>Chordata</taxon>
        <taxon>Craniata</taxon>
        <taxon>Vertebrata</taxon>
        <taxon>Euteleostomi</taxon>
        <taxon>Lepidosauria</taxon>
        <taxon>Squamata</taxon>
        <taxon>Bifurcata</taxon>
        <taxon>Unidentata</taxon>
        <taxon>Episquamata</taxon>
        <taxon>Toxicofera</taxon>
        <taxon>Iguania</taxon>
        <taxon>Acrodonta</taxon>
        <taxon>Agamidae</taxon>
        <taxon>Agaminae</taxon>
        <taxon>Phrynocephalus</taxon>
    </lineage>
</organism>
<feature type="compositionally biased region" description="Polar residues" evidence="1">
    <location>
        <begin position="1"/>
        <end position="12"/>
    </location>
</feature>
<sequence>MEHISVSGNTTYADRPKQRRDQLGSEIEQTVLIDYTLGIKGYEVTKWKTGEISMRYVDNFEEQSKGAKEIVFICSEEKGQYVEPLFNRAVPKVS</sequence>
<reference evidence="2" key="1">
    <citation type="journal article" date="2023" name="DNA Res.">
        <title>Chromosome-level genome assembly of Phrynocephalus forsythii using third-generation DNA sequencing and Hi-C analysis.</title>
        <authorList>
            <person name="Qi Y."/>
            <person name="Zhao W."/>
            <person name="Zhao Y."/>
            <person name="Niu C."/>
            <person name="Cao S."/>
            <person name="Zhang Y."/>
        </authorList>
    </citation>
    <scope>NUCLEOTIDE SEQUENCE</scope>
    <source>
        <tissue evidence="2">Muscle</tissue>
    </source>
</reference>